<evidence type="ECO:0000313" key="1">
    <source>
        <dbReference type="EMBL" id="MBB6735340.1"/>
    </source>
</evidence>
<dbReference type="EMBL" id="JACJVO010000046">
    <property type="protein sequence ID" value="MBB6735340.1"/>
    <property type="molecule type" value="Genomic_DNA"/>
</dbReference>
<reference evidence="1 2" key="1">
    <citation type="submission" date="2020-08" db="EMBL/GenBank/DDBJ databases">
        <title>Cohnella phylogeny.</title>
        <authorList>
            <person name="Dunlap C."/>
        </authorList>
    </citation>
    <scope>NUCLEOTIDE SEQUENCE [LARGE SCALE GENOMIC DNA]</scope>
    <source>
        <strain evidence="1 2">CBP 2801</strain>
    </source>
</reference>
<proteinExistence type="predicted"/>
<dbReference type="RefSeq" id="WP_185132992.1">
    <property type="nucleotide sequence ID" value="NZ_JACJVO010000046.1"/>
</dbReference>
<organism evidence="1 2">
    <name type="scientific">Cohnella zeiphila</name>
    <dbReference type="NCBI Taxonomy" id="2761120"/>
    <lineage>
        <taxon>Bacteria</taxon>
        <taxon>Bacillati</taxon>
        <taxon>Bacillota</taxon>
        <taxon>Bacilli</taxon>
        <taxon>Bacillales</taxon>
        <taxon>Paenibacillaceae</taxon>
        <taxon>Cohnella</taxon>
    </lineage>
</organism>
<name>A0A7X0VZ42_9BACL</name>
<gene>
    <name evidence="1" type="ORF">H7C18_30940</name>
</gene>
<keyword evidence="2" id="KW-1185">Reference proteome</keyword>
<comment type="caution">
    <text evidence="1">The sequence shown here is derived from an EMBL/GenBank/DDBJ whole genome shotgun (WGS) entry which is preliminary data.</text>
</comment>
<evidence type="ECO:0000313" key="2">
    <source>
        <dbReference type="Proteomes" id="UP000564644"/>
    </source>
</evidence>
<protein>
    <submittedName>
        <fullName evidence="1">Exosporium protein C</fullName>
    </submittedName>
</protein>
<sequence length="132" mass="13630">MAIVTYNATSVTPITGGVQIPIPQTPQGVGLVTVIASVPSIPNTVELKASVGIQGNTGTGSVLFRLFRDGQEIYYSRQGIESGEEQFALVGIQALDNAAPGQHAYTLSVEKVDAGLTVSVIGPVNLSATVFS</sequence>
<dbReference type="AlphaFoldDB" id="A0A7X0VZ42"/>
<dbReference type="Proteomes" id="UP000564644">
    <property type="component" value="Unassembled WGS sequence"/>
</dbReference>
<accession>A0A7X0VZ42</accession>